<reference evidence="3 4" key="1">
    <citation type="submission" date="2016-10" db="EMBL/GenBank/DDBJ databases">
        <authorList>
            <person name="de Groot N.N."/>
        </authorList>
    </citation>
    <scope>NUCLEOTIDE SEQUENCE [LARGE SCALE GENOMIC DNA]</scope>
    <source>
        <strain evidence="3 4">CBS 141442</strain>
    </source>
</reference>
<dbReference type="EMBL" id="LT635758">
    <property type="protein sequence ID" value="SGZ52745.1"/>
    <property type="molecule type" value="Genomic_DNA"/>
</dbReference>
<dbReference type="STRING" id="45354.A0A1L0BN13"/>
<dbReference type="Pfam" id="PF09811">
    <property type="entry name" value="Yae1_N"/>
    <property type="match status" value="1"/>
</dbReference>
<accession>A0A1L0BN13</accession>
<dbReference type="Proteomes" id="UP000182334">
    <property type="component" value="Chromosome III"/>
</dbReference>
<dbReference type="PANTHER" id="PTHR28532:SF1">
    <property type="entry name" value="ORAL CANCER OVEREXPRESSED 1"/>
    <property type="match status" value="1"/>
</dbReference>
<dbReference type="InterPro" id="IPR052436">
    <property type="entry name" value="LTO1_adapter"/>
</dbReference>
<keyword evidence="4" id="KW-1185">Reference proteome</keyword>
<comment type="similarity">
    <text evidence="1">Belongs to the LTO1 family.</text>
</comment>
<evidence type="ECO:0000313" key="3">
    <source>
        <dbReference type="EMBL" id="SGZ52745.1"/>
    </source>
</evidence>
<evidence type="ECO:0000259" key="2">
    <source>
        <dbReference type="Pfam" id="PF09811"/>
    </source>
</evidence>
<dbReference type="InterPro" id="IPR019191">
    <property type="entry name" value="Essential_protein_Yae1_N"/>
</dbReference>
<dbReference type="OrthoDB" id="48036at2759"/>
<evidence type="ECO:0000256" key="1">
    <source>
        <dbReference type="ARBA" id="ARBA00038090"/>
    </source>
</evidence>
<dbReference type="AlphaFoldDB" id="A0A1L0BN13"/>
<protein>
    <submittedName>
        <fullName evidence="3">CIC11C00000003164</fullName>
    </submittedName>
</protein>
<feature type="domain" description="Essential protein Yae1 N-terminal" evidence="2">
    <location>
        <begin position="20"/>
        <end position="57"/>
    </location>
</feature>
<name>A0A1L0BN13_9ASCO</name>
<gene>
    <name evidence="3" type="ORF">SAMEA4029010_CIC11G00000003164</name>
</gene>
<proteinExistence type="inferred from homology"/>
<sequence length="143" mass="16277">MDDLTLDEALDVEENFYAEGYRDGKEQSAKEQFLEGKVYGLQTGFQRFLLIGYIQGLIEEWRKDERPGISNHLDQLEKLVTEVPLTNGDAEVEIYEKAVLKARNKVRVIATITKTSNRVLGLDNLIKQVGGSLQVSENLDDMW</sequence>
<evidence type="ECO:0000313" key="4">
    <source>
        <dbReference type="Proteomes" id="UP000182334"/>
    </source>
</evidence>
<dbReference type="PANTHER" id="PTHR28532">
    <property type="entry name" value="GEO13458P1"/>
    <property type="match status" value="1"/>
</dbReference>
<organism evidence="3 4">
    <name type="scientific">Sungouiella intermedia</name>
    <dbReference type="NCBI Taxonomy" id="45354"/>
    <lineage>
        <taxon>Eukaryota</taxon>
        <taxon>Fungi</taxon>
        <taxon>Dikarya</taxon>
        <taxon>Ascomycota</taxon>
        <taxon>Saccharomycotina</taxon>
        <taxon>Pichiomycetes</taxon>
        <taxon>Metschnikowiaceae</taxon>
        <taxon>Sungouiella</taxon>
    </lineage>
</organism>